<dbReference type="InterPro" id="IPR032682">
    <property type="entry name" value="Cnd1_C"/>
</dbReference>
<dbReference type="GO" id="GO:0007076">
    <property type="term" value="P:mitotic chromosome condensation"/>
    <property type="evidence" value="ECO:0007669"/>
    <property type="project" value="InterPro"/>
</dbReference>
<dbReference type="PANTHER" id="PTHR14222:SF2">
    <property type="entry name" value="CONDENSIN COMPLEX SUBUNIT 1"/>
    <property type="match status" value="1"/>
</dbReference>
<evidence type="ECO:0000256" key="1">
    <source>
        <dbReference type="ARBA" id="ARBA00004123"/>
    </source>
</evidence>
<organism evidence="13">
    <name type="scientific">Melanaphis sacchari</name>
    <dbReference type="NCBI Taxonomy" id="742174"/>
    <lineage>
        <taxon>Eukaryota</taxon>
        <taxon>Metazoa</taxon>
        <taxon>Ecdysozoa</taxon>
        <taxon>Arthropoda</taxon>
        <taxon>Hexapoda</taxon>
        <taxon>Insecta</taxon>
        <taxon>Pterygota</taxon>
        <taxon>Neoptera</taxon>
        <taxon>Paraneoptera</taxon>
        <taxon>Hemiptera</taxon>
        <taxon>Sternorrhyncha</taxon>
        <taxon>Aphidomorpha</taxon>
        <taxon>Aphidoidea</taxon>
        <taxon>Aphididae</taxon>
        <taxon>Aphidini</taxon>
        <taxon>Melanaphis</taxon>
    </lineage>
</organism>
<evidence type="ECO:0000313" key="13">
    <source>
        <dbReference type="EMBL" id="MBW11840.1"/>
    </source>
</evidence>
<dbReference type="EMBL" id="GFXV01000035">
    <property type="protein sequence ID" value="MBW11840.1"/>
    <property type="molecule type" value="Transcribed_RNA"/>
</dbReference>
<keyword evidence="4" id="KW-0158">Chromosome</keyword>
<evidence type="ECO:0000256" key="5">
    <source>
        <dbReference type="ARBA" id="ARBA00022618"/>
    </source>
</evidence>
<reference evidence="13" key="1">
    <citation type="submission" date="2017-10" db="EMBL/GenBank/DDBJ databases">
        <title>Transcriptome Assembly of Sugarcane Aphid Adults.</title>
        <authorList>
            <person name="Scully E.D."/>
            <person name="Palmer N.A."/>
            <person name="Geib S.M."/>
            <person name="Sarath G."/>
            <person name="Sattler S.E."/>
        </authorList>
    </citation>
    <scope>NUCLEOTIDE SEQUENCE</scope>
    <source>
        <tissue evidence="13">Whole body</tissue>
    </source>
</reference>
<comment type="subcellular location">
    <subcellularLocation>
        <location evidence="2">Chromosome</location>
    </subcellularLocation>
    <subcellularLocation>
        <location evidence="1">Nucleus</location>
    </subcellularLocation>
</comment>
<dbReference type="GO" id="GO:0005634">
    <property type="term" value="C:nucleus"/>
    <property type="evidence" value="ECO:0007669"/>
    <property type="project" value="UniProtKB-SubCell"/>
</dbReference>
<dbReference type="Gene3D" id="1.25.10.10">
    <property type="entry name" value="Leucine-rich Repeat Variant"/>
    <property type="match status" value="2"/>
</dbReference>
<evidence type="ECO:0000259" key="11">
    <source>
        <dbReference type="Pfam" id="PF12717"/>
    </source>
</evidence>
<evidence type="ECO:0000256" key="4">
    <source>
        <dbReference type="ARBA" id="ARBA00022454"/>
    </source>
</evidence>
<dbReference type="InterPro" id="IPR011989">
    <property type="entry name" value="ARM-like"/>
</dbReference>
<evidence type="ECO:0000256" key="9">
    <source>
        <dbReference type="ARBA" id="ARBA00023306"/>
    </source>
</evidence>
<feature type="domain" description="Condensin complex subunit 1 N-terminal" evidence="12">
    <location>
        <begin position="101"/>
        <end position="242"/>
    </location>
</feature>
<dbReference type="SUPFAM" id="SSF48371">
    <property type="entry name" value="ARM repeat"/>
    <property type="match status" value="1"/>
</dbReference>
<feature type="domain" description="Condensin complex subunit 1 C-terminal" evidence="11">
    <location>
        <begin position="1050"/>
        <end position="1197"/>
    </location>
</feature>
<dbReference type="GO" id="GO:0042393">
    <property type="term" value="F:histone binding"/>
    <property type="evidence" value="ECO:0007669"/>
    <property type="project" value="TreeGrafter"/>
</dbReference>
<evidence type="ECO:0000259" key="12">
    <source>
        <dbReference type="Pfam" id="PF12922"/>
    </source>
</evidence>
<dbReference type="OrthoDB" id="436262at2759"/>
<accession>A0A2H8TCL2</accession>
<sequence>MACKDFFIYTDRNKLLTPSSTEYRVEKLLKPKELKKSIKACHEELNSEGAQFIFKNFDKLFSVIEFIDQIDYQDLHYVYENILVKSLNIISSFFSSYGEIEDMPSDLKYQLTNIIKMNIYVFVEFVHSFNTKFDTDYKLLLLETKGRNKKQDMIQKHTSDYDWNWEDKLNIGLKAINSIISNNITQLYDPPYIDHTFVSYIASCCYIQLENPSIAFVRTKSLRDSIMQILEILITDYDHAQQFKIKVVQLLKLYEHLSLPLAKIVIQVIESGNNRSSLIELIVKEIAETGEVEGIKEINNQEITGGKSCCAFLVEIAKHCPQLLLPNIDHLLPCLESDPYSMRICVLSVLKELIIHVLNNDELNELERKTRDDYIIIMQDHLLDVNAFVRSKVLQLFTAIINEDCLPKQMYGVILNCAEEKLHDKSSYVTKSAIQLIKTLIKLNPYSCDFTENKLHDKLKEENLTLKYMKRMLKVKIDNEIDKEDMWSSIETPLKLFLEETFEDSNVDIFGEVEILKDMELSDVLMKIKSYITSRKFKSALKYVLRGGKTFKDELLFQMEDENDLSKKYFFVLKNIWYYKNIMLTTESSNMEDLQNMNVEELHFLIFSTESKITYLQDCAEYLHIIKKALNTISQLMFGNTSSESLEAIDFFTTAYKFGVPHTQAGVDAMLTLIFSSDSNIKEAMMNSYKSIYLNIEEDKDSSTTRPETIMIKLVSLVKTLNVTNRRAFKTLLNEWIKNKTLDDDCIMVLWAWFTKSKDISDEDQVVAALILSLIASAQPSIAMGNLESLLHYGICDNYQLFIYSCQILESIAQEDFKRFTENHELVQKVFDVVYKCFNQSDIQLFNDVASNAVNIVYKLTTQPDATCMMLIGKLYSSMTINNKNNSSQQKDDYVQFNTVTFAKFIFIIGHIALQQYDHLENYVAKELIHDVRAKYQAKKLKMDKAKEDENVHDSEAAEIEAINDQIRQICDKQLLYGSGIFTHFSKHIIKACSSNHPDLKANAIISLLKFMLISSSFCHKHLPMFLNLMENSKNLETVIDLVSGFGWLVFRHPNLLEPCTDKLYARLHDKCNQVRYSTLMTIINLIRQEIIKVRGQIAGIAKLLVDEDENINYTARQFFGVIAEKGNTLYNVLSDIISTLSNPEDLIPEDDFQLIMKFLLSLINKERQIESLVDKLCIRLKESSDNTQEYYISYCLMLIKYTDKSLTKLLDNISYYTDKLKNPKVYNNFNILISTNSKMAKPTTKEILNELTSKIEKIVKDEDFAVPLSQKTPGKRLNTVKKKAPINIANESSEDEIEPLQLVSKQSVRCRSKVKRRLIGNDSEEEENDEEIARTSGVSNVQKIFYFNTNEDGETENDKINVIKRTSKQNKFESLGKRITRHNS</sequence>
<name>A0A2H8TCL2_9HEMI</name>
<dbReference type="GO" id="GO:0010032">
    <property type="term" value="P:meiotic chromosome condensation"/>
    <property type="evidence" value="ECO:0007669"/>
    <property type="project" value="TreeGrafter"/>
</dbReference>
<comment type="similarity">
    <text evidence="3 10">Belongs to the CND1 (condensin subunit 1) family.</text>
</comment>
<evidence type="ECO:0000256" key="7">
    <source>
        <dbReference type="ARBA" id="ARBA00023067"/>
    </source>
</evidence>
<dbReference type="PANTHER" id="PTHR14222">
    <property type="entry name" value="CONDENSIN"/>
    <property type="match status" value="1"/>
</dbReference>
<keyword evidence="7 10" id="KW-0226">DNA condensation</keyword>
<evidence type="ECO:0000256" key="10">
    <source>
        <dbReference type="PIRNR" id="PIRNR017127"/>
    </source>
</evidence>
<keyword evidence="8" id="KW-0539">Nucleus</keyword>
<protein>
    <recommendedName>
        <fullName evidence="10">Condensin complex subunit 1</fullName>
    </recommendedName>
</protein>
<evidence type="ECO:0000256" key="8">
    <source>
        <dbReference type="ARBA" id="ARBA00023242"/>
    </source>
</evidence>
<dbReference type="InterPro" id="IPR026971">
    <property type="entry name" value="CND1/NCAPD3"/>
</dbReference>
<dbReference type="InterPro" id="IPR024324">
    <property type="entry name" value="Condensin_cplx_su1_N"/>
</dbReference>
<proteinExistence type="inferred from homology"/>
<dbReference type="GO" id="GO:0051301">
    <property type="term" value="P:cell division"/>
    <property type="evidence" value="ECO:0007669"/>
    <property type="project" value="UniProtKB-KW"/>
</dbReference>
<dbReference type="GO" id="GO:0000796">
    <property type="term" value="C:condensin complex"/>
    <property type="evidence" value="ECO:0007669"/>
    <property type="project" value="TreeGrafter"/>
</dbReference>
<evidence type="ECO:0000256" key="2">
    <source>
        <dbReference type="ARBA" id="ARBA00004286"/>
    </source>
</evidence>
<evidence type="ECO:0000256" key="6">
    <source>
        <dbReference type="ARBA" id="ARBA00022776"/>
    </source>
</evidence>
<dbReference type="InterPro" id="IPR016024">
    <property type="entry name" value="ARM-type_fold"/>
</dbReference>
<evidence type="ECO:0000256" key="3">
    <source>
        <dbReference type="ARBA" id="ARBA00009606"/>
    </source>
</evidence>
<dbReference type="Pfam" id="PF12717">
    <property type="entry name" value="Cnd1"/>
    <property type="match status" value="1"/>
</dbReference>
<comment type="function">
    <text evidence="10">Regulatory subunit of the condensin complex, a complex required for conversion of interphase chromatin into mitotic-like condense chromosomes. The condensin complex probably introduces positive supercoils into relaxed DNA in the presence of type I topoisomerases and converts nicked DNA into positive knotted forms in the presence of type II topoisomerases.</text>
</comment>
<dbReference type="PIRSF" id="PIRSF017127">
    <property type="entry name" value="Condensin_D2"/>
    <property type="match status" value="1"/>
</dbReference>
<keyword evidence="9 10" id="KW-0131">Cell cycle</keyword>
<keyword evidence="6 10" id="KW-0498">Mitosis</keyword>
<dbReference type="InterPro" id="IPR007673">
    <property type="entry name" value="Condensin_cplx_su1"/>
</dbReference>
<gene>
    <name evidence="13" type="primary">NCAPD2_1</name>
</gene>
<keyword evidence="5 10" id="KW-0132">Cell division</keyword>
<dbReference type="GO" id="GO:0000779">
    <property type="term" value="C:condensed chromosome, centromeric region"/>
    <property type="evidence" value="ECO:0007669"/>
    <property type="project" value="TreeGrafter"/>
</dbReference>
<dbReference type="Pfam" id="PF12922">
    <property type="entry name" value="Cnd1_N"/>
    <property type="match status" value="1"/>
</dbReference>